<proteinExistence type="predicted"/>
<gene>
    <name evidence="1" type="ORF">K1718_16540</name>
</gene>
<evidence type="ECO:0000313" key="2">
    <source>
        <dbReference type="Proteomes" id="UP001209803"/>
    </source>
</evidence>
<dbReference type="RefSeq" id="WP_152502000.1">
    <property type="nucleotide sequence ID" value="NZ_CP120863.1"/>
</dbReference>
<evidence type="ECO:0008006" key="3">
    <source>
        <dbReference type="Google" id="ProtNLM"/>
    </source>
</evidence>
<evidence type="ECO:0000313" key="1">
    <source>
        <dbReference type="EMBL" id="WFE87765.1"/>
    </source>
</evidence>
<name>A0ABY8F1Q0_9HYPH</name>
<protein>
    <recommendedName>
        <fullName evidence="3">ImmA/IrrE family metallo-endopeptidase</fullName>
    </recommendedName>
</protein>
<dbReference type="EMBL" id="CP120863">
    <property type="protein sequence ID" value="WFE87765.1"/>
    <property type="molecule type" value="Genomic_DNA"/>
</dbReference>
<accession>A0ABY8F1Q0</accession>
<reference evidence="1 2" key="1">
    <citation type="submission" date="2023-03" db="EMBL/GenBank/DDBJ databases">
        <title>Roseibium porphyridii sp. nov. and Roseibium rhodosorbium sp. nov. isolated from marine algae, Porphyridium cruentum and Rhodosorus marinus, respectively.</title>
        <authorList>
            <person name="Lee M.W."/>
            <person name="Choi B.J."/>
            <person name="Lee J.K."/>
            <person name="Choi D.G."/>
            <person name="Baek J.H."/>
            <person name="Bayburt H."/>
            <person name="Kim J.M."/>
            <person name="Han D.M."/>
            <person name="Kim K.H."/>
            <person name="Jeon C.O."/>
        </authorList>
    </citation>
    <scope>NUCLEOTIDE SEQUENCE [LARGE SCALE GENOMIC DNA]</scope>
    <source>
        <strain evidence="1 2">KMA01</strain>
    </source>
</reference>
<dbReference type="Proteomes" id="UP001209803">
    <property type="component" value="Chromosome"/>
</dbReference>
<keyword evidence="2" id="KW-1185">Reference proteome</keyword>
<sequence length="185" mass="21013">MPTISHGATTMRAQDYRKIAELIETNAITIDVNPDLGGRGGYLDDEKAIKLRFMPRIGNARHASTLANEAVHAATHFYEIPHNMLKNEYVSTVAGAVAMGVTSERVLRRYINPRHFKNWGYYYSGWVWLNDFKPRGGWSITLDDLDHQFEHPYLSTTANPVSELRVSMAGSYGWKGKVEIIPEWD</sequence>
<organism evidence="1 2">
    <name type="scientific">Roseibium porphyridii</name>
    <dbReference type="NCBI Taxonomy" id="2866279"/>
    <lineage>
        <taxon>Bacteria</taxon>
        <taxon>Pseudomonadati</taxon>
        <taxon>Pseudomonadota</taxon>
        <taxon>Alphaproteobacteria</taxon>
        <taxon>Hyphomicrobiales</taxon>
        <taxon>Stappiaceae</taxon>
        <taxon>Roseibium</taxon>
    </lineage>
</organism>